<feature type="region of interest" description="Disordered" evidence="1">
    <location>
        <begin position="1"/>
        <end position="28"/>
    </location>
</feature>
<keyword evidence="3" id="KW-1185">Reference proteome</keyword>
<dbReference type="AlphaFoldDB" id="A0A068NW15"/>
<dbReference type="HOGENOM" id="CLU_3135926_0_0_0"/>
<accession>A0A068NW15</accession>
<reference evidence="2 3" key="1">
    <citation type="journal article" date="2014" name="PLoS ONE">
        <title>The first complete genome sequence of the class fimbriimonadia in the phylum armatimonadetes.</title>
        <authorList>
            <person name="Hu Z.Y."/>
            <person name="Wang Y.Z."/>
            <person name="Im W.T."/>
            <person name="Wang S.Y."/>
            <person name="Zhao G.P."/>
            <person name="Zheng H.J."/>
            <person name="Quan Z.X."/>
        </authorList>
    </citation>
    <scope>NUCLEOTIDE SEQUENCE [LARGE SCALE GENOMIC DNA]</scope>
    <source>
        <strain evidence="2">Gsoil 348</strain>
    </source>
</reference>
<name>A0A068NW15_FIMGI</name>
<evidence type="ECO:0000256" key="1">
    <source>
        <dbReference type="SAM" id="MobiDB-lite"/>
    </source>
</evidence>
<protein>
    <submittedName>
        <fullName evidence="2">Uncharacterized protein</fullName>
    </submittedName>
</protein>
<dbReference type="Proteomes" id="UP000027982">
    <property type="component" value="Chromosome"/>
</dbReference>
<dbReference type="STRING" id="661478.OP10G_4350"/>
<dbReference type="EMBL" id="CP007139">
    <property type="protein sequence ID" value="AIE87718.1"/>
    <property type="molecule type" value="Genomic_DNA"/>
</dbReference>
<sequence>MQRVAAVGEQALPDSGSTDNPDIYSYARPHPDQYIEQVGGETLHNLIAP</sequence>
<gene>
    <name evidence="2" type="ORF">OP10G_4350</name>
</gene>
<evidence type="ECO:0000313" key="2">
    <source>
        <dbReference type="EMBL" id="AIE87718.1"/>
    </source>
</evidence>
<dbReference type="KEGG" id="fgi:OP10G_4350"/>
<organism evidence="2 3">
    <name type="scientific">Fimbriimonas ginsengisoli Gsoil 348</name>
    <dbReference type="NCBI Taxonomy" id="661478"/>
    <lineage>
        <taxon>Bacteria</taxon>
        <taxon>Bacillati</taxon>
        <taxon>Armatimonadota</taxon>
        <taxon>Fimbriimonadia</taxon>
        <taxon>Fimbriimonadales</taxon>
        <taxon>Fimbriimonadaceae</taxon>
        <taxon>Fimbriimonas</taxon>
    </lineage>
</organism>
<proteinExistence type="predicted"/>
<evidence type="ECO:0000313" key="3">
    <source>
        <dbReference type="Proteomes" id="UP000027982"/>
    </source>
</evidence>